<dbReference type="RefSeq" id="XP_024739953.1">
    <property type="nucleotide sequence ID" value="XM_024882858.1"/>
</dbReference>
<proteinExistence type="predicted"/>
<protein>
    <recommendedName>
        <fullName evidence="3">TPR-like protein</fullName>
    </recommendedName>
</protein>
<dbReference type="InParanoid" id="A0A2J6TJ50"/>
<keyword evidence="2" id="KW-1185">Reference proteome</keyword>
<dbReference type="OrthoDB" id="6161812at2759"/>
<dbReference type="STRING" id="1095630.A0A2J6TJ50"/>
<gene>
    <name evidence="1" type="ORF">K444DRAFT_627891</name>
</gene>
<dbReference type="Gene3D" id="1.25.40.10">
    <property type="entry name" value="Tetratricopeptide repeat domain"/>
    <property type="match status" value="1"/>
</dbReference>
<dbReference type="SUPFAM" id="SSF48452">
    <property type="entry name" value="TPR-like"/>
    <property type="match status" value="1"/>
</dbReference>
<dbReference type="InterPro" id="IPR011990">
    <property type="entry name" value="TPR-like_helical_dom_sf"/>
</dbReference>
<dbReference type="Pfam" id="PF13424">
    <property type="entry name" value="TPR_12"/>
    <property type="match status" value="1"/>
</dbReference>
<reference evidence="1 2" key="1">
    <citation type="submission" date="2016-04" db="EMBL/GenBank/DDBJ databases">
        <title>A degradative enzymes factory behind the ericoid mycorrhizal symbiosis.</title>
        <authorList>
            <consortium name="DOE Joint Genome Institute"/>
            <person name="Martino E."/>
            <person name="Morin E."/>
            <person name="Grelet G."/>
            <person name="Kuo A."/>
            <person name="Kohler A."/>
            <person name="Daghino S."/>
            <person name="Barry K."/>
            <person name="Choi C."/>
            <person name="Cichocki N."/>
            <person name="Clum A."/>
            <person name="Copeland A."/>
            <person name="Hainaut M."/>
            <person name="Haridas S."/>
            <person name="Labutti K."/>
            <person name="Lindquist E."/>
            <person name="Lipzen A."/>
            <person name="Khouja H.-R."/>
            <person name="Murat C."/>
            <person name="Ohm R."/>
            <person name="Olson A."/>
            <person name="Spatafora J."/>
            <person name="Veneault-Fourrey C."/>
            <person name="Henrissat B."/>
            <person name="Grigoriev I."/>
            <person name="Martin F."/>
            <person name="Perotto S."/>
        </authorList>
    </citation>
    <scope>NUCLEOTIDE SEQUENCE [LARGE SCALE GENOMIC DNA]</scope>
    <source>
        <strain evidence="1 2">E</strain>
    </source>
</reference>
<evidence type="ECO:0000313" key="1">
    <source>
        <dbReference type="EMBL" id="PMD63049.1"/>
    </source>
</evidence>
<dbReference type="AlphaFoldDB" id="A0A2J6TJ50"/>
<evidence type="ECO:0008006" key="3">
    <source>
        <dbReference type="Google" id="ProtNLM"/>
    </source>
</evidence>
<dbReference type="GeneID" id="36590935"/>
<sequence>METNQPEAALLHFSTFNTAMVDFSGGKPQKKDKRLAVSWNELGNAHMMNEEWTKAEDCFIRSMNALQQLGDFKKVDLSFPIINLAFSYWLQGRLEAADKTLAEILAAREAAYGINN</sequence>
<dbReference type="Proteomes" id="UP000235371">
    <property type="component" value="Unassembled WGS sequence"/>
</dbReference>
<evidence type="ECO:0000313" key="2">
    <source>
        <dbReference type="Proteomes" id="UP000235371"/>
    </source>
</evidence>
<dbReference type="EMBL" id="KZ613783">
    <property type="protein sequence ID" value="PMD63049.1"/>
    <property type="molecule type" value="Genomic_DNA"/>
</dbReference>
<name>A0A2J6TJ50_9HELO</name>
<organism evidence="1 2">
    <name type="scientific">Hyaloscypha bicolor E</name>
    <dbReference type="NCBI Taxonomy" id="1095630"/>
    <lineage>
        <taxon>Eukaryota</taxon>
        <taxon>Fungi</taxon>
        <taxon>Dikarya</taxon>
        <taxon>Ascomycota</taxon>
        <taxon>Pezizomycotina</taxon>
        <taxon>Leotiomycetes</taxon>
        <taxon>Helotiales</taxon>
        <taxon>Hyaloscyphaceae</taxon>
        <taxon>Hyaloscypha</taxon>
        <taxon>Hyaloscypha bicolor</taxon>
    </lineage>
</organism>
<accession>A0A2J6TJ50</accession>